<comment type="function">
    <text evidence="18">The UvrABC repair system catalyzes the recognition and processing of DNA lesions. UvrA is an ATPase and a DNA-binding protein. A damage recognition complex composed of 2 UvrA and 2 UvrB subunits scans DNA for abnormalities. When the presence of a lesion has been verified by UvrB, the UvrA molecules dissociate.</text>
</comment>
<evidence type="ECO:0000313" key="21">
    <source>
        <dbReference type="Proteomes" id="UP001202827"/>
    </source>
</evidence>
<keyword evidence="8 18" id="KW-0863">Zinc-finger</keyword>
<gene>
    <name evidence="18 20" type="primary">uvrA</name>
    <name evidence="20" type="ORF">M0654_14265</name>
</gene>
<sequence length="973" mass="107188">MSELKTISIRGAREHNLKGIDLDLPRNSLIVMTGLSGSGKSSLAFDTIYAEGQRRYVESLSAYARQFLEMMQKPDVDQIEGLSPAISIEQKTTSRNPRSTVGTVTEIYDYMRLLFARVGVPYSPATGLPIESQTVSQMVDRILTFEEGTRLYILAPMIRGRKGEYKKELAELMKKGFQRVKVDGQFYEIADVPALDKKYKHDIDVVVDRLVVRSDISARLADSLETSLKLADGLAIAEFADKPLPASETAAGGSANKSLNETHERVLFSEKFACPVSGFTIPEIEPRLFSFNNPFGACPTCDGLGSQQKVDENLIVPEPARTLRDGAISPWAKSSSPYYNQTLEALGNSFGFKLSSRWNELSEVAQKAILHGTEEKIEFHYADGARSYKTVKNFEGIVPNLERRWKETDSAWAREEIERYMSAAPCPACNGFRLKPEALAVKINKLHIGQVTDMSIKVARDWFEALPEQLNAKQNEIAVRILKEIRERLRFLNDVGLDYLSLSRNSGTLSGGESQRIRLASQIGSGLTGVLYVLDEPSIGLHQRDNARLLETLKHLRDIGNTVIVVEHDEDAILTADYVVDIGPAAGIHGGQIVAEGTPQQVMANPKSLTGKYLSGELGVAIPAERRKPKKGKELKVFGARGNNLKNVTAAIPLGVFTAVTGVSGGGKSTFLIETLYKAAARRVMGAREIPAEHDRIDGFEHIDKVIDIDQSPIGRTPRSNPATYTGAFTPIRDWFAGLPEAKARGYQPGRFSFNVKGGRCEACQGDGVIKIEMHFLPDVYVTCDVCHGKRYNRETLDVTFKGKSIADVLDMTVEEGVEFFSAVPAVRDKLQSLFDVGLGYIKVGQQANTLSGGEAQRVKLAKELSKRSTGRTLYILDEPTTGLHFHDVAKLLEMLHELVNQGNSVVVIEHNLEVIKTADWIIDIGPEGGTGGGEVVAAGTPEQVVKEKRSYTGQFLKELLERRPFKKIEAAE</sequence>
<comment type="caution">
    <text evidence="18">Lacks conserved residue(s) required for the propagation of feature annotation.</text>
</comment>
<dbReference type="PROSITE" id="PS50893">
    <property type="entry name" value="ABC_TRANSPORTER_2"/>
    <property type="match status" value="1"/>
</dbReference>
<evidence type="ECO:0000256" key="12">
    <source>
        <dbReference type="ARBA" id="ARBA00023125"/>
    </source>
</evidence>
<feature type="binding site" evidence="18">
    <location>
        <begin position="34"/>
        <end position="41"/>
    </location>
    <ligand>
        <name>ATP</name>
        <dbReference type="ChEBI" id="CHEBI:30616"/>
    </ligand>
</feature>
<keyword evidence="21" id="KW-1185">Reference proteome</keyword>
<dbReference type="Gene3D" id="3.30.190.20">
    <property type="match status" value="1"/>
</dbReference>
<comment type="similarity">
    <text evidence="15 18">Belongs to the ABC transporter superfamily. UvrA family.</text>
</comment>
<dbReference type="Gene3D" id="1.20.1580.10">
    <property type="entry name" value="ABC transporter ATPase like domain"/>
    <property type="match status" value="3"/>
</dbReference>
<evidence type="ECO:0000256" key="10">
    <source>
        <dbReference type="ARBA" id="ARBA00022840"/>
    </source>
</evidence>
<evidence type="ECO:0000256" key="11">
    <source>
        <dbReference type="ARBA" id="ARBA00022881"/>
    </source>
</evidence>
<keyword evidence="14 18" id="KW-0742">SOS response</keyword>
<dbReference type="InterPro" id="IPR017871">
    <property type="entry name" value="ABC_transporter-like_CS"/>
</dbReference>
<evidence type="ECO:0000256" key="14">
    <source>
        <dbReference type="ARBA" id="ARBA00023236"/>
    </source>
</evidence>
<dbReference type="GO" id="GO:0016787">
    <property type="term" value="F:hydrolase activity"/>
    <property type="evidence" value="ECO:0007669"/>
    <property type="project" value="UniProtKB-KW"/>
</dbReference>
<organism evidence="20 21">
    <name type="scientific">Neorhizobium turbinariae</name>
    <dbReference type="NCBI Taxonomy" id="2937795"/>
    <lineage>
        <taxon>Bacteria</taxon>
        <taxon>Pseudomonadati</taxon>
        <taxon>Pseudomonadota</taxon>
        <taxon>Alphaproteobacteria</taxon>
        <taxon>Hyphomicrobiales</taxon>
        <taxon>Rhizobiaceae</taxon>
        <taxon>Rhizobium/Agrobacterium group</taxon>
        <taxon>Neorhizobium</taxon>
    </lineage>
</organism>
<feature type="binding site" evidence="18">
    <location>
        <begin position="662"/>
        <end position="669"/>
    </location>
    <ligand>
        <name>ATP</name>
        <dbReference type="ChEBI" id="CHEBI:30616"/>
    </ligand>
</feature>
<dbReference type="InterPro" id="IPR004602">
    <property type="entry name" value="UvrA"/>
</dbReference>
<dbReference type="Pfam" id="PF17760">
    <property type="entry name" value="UvrA_inter"/>
    <property type="match status" value="1"/>
</dbReference>
<feature type="zinc finger region" description="C4-type" evidence="18">
    <location>
        <begin position="761"/>
        <end position="787"/>
    </location>
</feature>
<keyword evidence="11 18" id="KW-0267">Excision nuclease</keyword>
<evidence type="ECO:0000256" key="18">
    <source>
        <dbReference type="HAMAP-Rule" id="MF_00205"/>
    </source>
</evidence>
<evidence type="ECO:0000256" key="4">
    <source>
        <dbReference type="ARBA" id="ARBA00022737"/>
    </source>
</evidence>
<keyword evidence="3 18" id="KW-0479">Metal-binding</keyword>
<evidence type="ECO:0000256" key="6">
    <source>
        <dbReference type="ARBA" id="ARBA00022763"/>
    </source>
</evidence>
<keyword evidence="6 18" id="KW-0227">DNA damage</keyword>
<dbReference type="Proteomes" id="UP001202827">
    <property type="component" value="Unassembled WGS sequence"/>
</dbReference>
<evidence type="ECO:0000256" key="5">
    <source>
        <dbReference type="ARBA" id="ARBA00022741"/>
    </source>
</evidence>
<evidence type="ECO:0000256" key="8">
    <source>
        <dbReference type="ARBA" id="ARBA00022771"/>
    </source>
</evidence>
<dbReference type="PROSITE" id="PS00211">
    <property type="entry name" value="ABC_TRANSPORTER_1"/>
    <property type="match status" value="2"/>
</dbReference>
<keyword evidence="7 18" id="KW-0228">DNA excision</keyword>
<evidence type="ECO:0000256" key="2">
    <source>
        <dbReference type="ARBA" id="ARBA00022490"/>
    </source>
</evidence>
<proteinExistence type="inferred from homology"/>
<dbReference type="PANTHER" id="PTHR43152">
    <property type="entry name" value="UVRABC SYSTEM PROTEIN A"/>
    <property type="match status" value="1"/>
</dbReference>
<evidence type="ECO:0000256" key="13">
    <source>
        <dbReference type="ARBA" id="ARBA00023204"/>
    </source>
</evidence>
<keyword evidence="5 18" id="KW-0547">Nucleotide-binding</keyword>
<evidence type="ECO:0000256" key="3">
    <source>
        <dbReference type="ARBA" id="ARBA00022723"/>
    </source>
</evidence>
<dbReference type="EMBL" id="JALPRY010000015">
    <property type="protein sequence ID" value="MCK8781146.1"/>
    <property type="molecule type" value="Genomic_DNA"/>
</dbReference>
<comment type="subcellular location">
    <subcellularLocation>
        <location evidence="1 18">Cytoplasm</location>
    </subcellularLocation>
</comment>
<evidence type="ECO:0000313" key="20">
    <source>
        <dbReference type="EMBL" id="MCK8781146.1"/>
    </source>
</evidence>
<evidence type="ECO:0000259" key="19">
    <source>
        <dbReference type="PROSITE" id="PS50893"/>
    </source>
</evidence>
<dbReference type="InterPro" id="IPR003439">
    <property type="entry name" value="ABC_transporter-like_ATP-bd"/>
</dbReference>
<comment type="subunit">
    <text evidence="18">Forms a heterotetramer with UvrB during the search for lesions.</text>
</comment>
<feature type="domain" description="ABC transporter" evidence="19">
    <location>
        <begin position="630"/>
        <end position="958"/>
    </location>
</feature>
<keyword evidence="10 18" id="KW-0067">ATP-binding</keyword>
<dbReference type="HAMAP" id="MF_00205">
    <property type="entry name" value="UvrA"/>
    <property type="match status" value="1"/>
</dbReference>
<keyword evidence="12 18" id="KW-0238">DNA-binding</keyword>
<dbReference type="Gene3D" id="1.10.8.280">
    <property type="entry name" value="ABC transporter ATPase domain-like"/>
    <property type="match status" value="1"/>
</dbReference>
<dbReference type="CDD" id="cd03271">
    <property type="entry name" value="ABC_UvrA_II"/>
    <property type="match status" value="1"/>
</dbReference>
<dbReference type="Gene3D" id="3.40.50.300">
    <property type="entry name" value="P-loop containing nucleotide triphosphate hydrolases"/>
    <property type="match status" value="3"/>
</dbReference>
<evidence type="ECO:0000256" key="9">
    <source>
        <dbReference type="ARBA" id="ARBA00022833"/>
    </source>
</evidence>
<dbReference type="CDD" id="cd03270">
    <property type="entry name" value="ABC_UvrA_I"/>
    <property type="match status" value="1"/>
</dbReference>
<protein>
    <recommendedName>
        <fullName evidence="16 18">UvrABC system protein A</fullName>
        <shortName evidence="18">UvrA protein</shortName>
    </recommendedName>
    <alternativeName>
        <fullName evidence="17 18">Excinuclease ABC subunit A</fullName>
    </alternativeName>
</protein>
<dbReference type="RefSeq" id="WP_248683703.1">
    <property type="nucleotide sequence ID" value="NZ_JALPRY010000015.1"/>
</dbReference>
<dbReference type="InterPro" id="IPR041552">
    <property type="entry name" value="UvrA_DNA-bd"/>
</dbReference>
<accession>A0ABT0ITE2</accession>
<keyword evidence="20" id="KW-0378">Hydrolase</keyword>
<keyword evidence="9 18" id="KW-0862">Zinc</keyword>
<dbReference type="NCBIfam" id="NF001503">
    <property type="entry name" value="PRK00349.1"/>
    <property type="match status" value="1"/>
</dbReference>
<evidence type="ECO:0000256" key="1">
    <source>
        <dbReference type="ARBA" id="ARBA00004496"/>
    </source>
</evidence>
<reference evidence="20 21" key="1">
    <citation type="submission" date="2022-04" db="EMBL/GenBank/DDBJ databases">
        <title>Rhizobium coralii sp. nov., isolated from coral Turbinaria peltata.</title>
        <authorList>
            <person name="Sun H."/>
        </authorList>
    </citation>
    <scope>NUCLEOTIDE SEQUENCE [LARGE SCALE GENOMIC DNA]</scope>
    <source>
        <strain evidence="20 21">NTR19</strain>
    </source>
</reference>
<keyword evidence="4 18" id="KW-0677">Repeat</keyword>
<keyword evidence="2 18" id="KW-0963">Cytoplasm</keyword>
<dbReference type="PANTHER" id="PTHR43152:SF3">
    <property type="entry name" value="UVRABC SYSTEM PROTEIN A"/>
    <property type="match status" value="1"/>
</dbReference>
<evidence type="ECO:0000256" key="16">
    <source>
        <dbReference type="ARBA" id="ARBA00039316"/>
    </source>
</evidence>
<dbReference type="InterPro" id="IPR041102">
    <property type="entry name" value="UvrA_inter"/>
</dbReference>
<dbReference type="NCBIfam" id="TIGR00630">
    <property type="entry name" value="uvra"/>
    <property type="match status" value="1"/>
</dbReference>
<keyword evidence="13 18" id="KW-0234">DNA repair</keyword>
<dbReference type="SUPFAM" id="SSF52540">
    <property type="entry name" value="P-loop containing nucleoside triphosphate hydrolases"/>
    <property type="match status" value="2"/>
</dbReference>
<evidence type="ECO:0000256" key="7">
    <source>
        <dbReference type="ARBA" id="ARBA00022769"/>
    </source>
</evidence>
<comment type="caution">
    <text evidence="20">The sequence shown here is derived from an EMBL/GenBank/DDBJ whole genome shotgun (WGS) entry which is preliminary data.</text>
</comment>
<name>A0ABT0ITE2_9HYPH</name>
<evidence type="ECO:0000256" key="17">
    <source>
        <dbReference type="ARBA" id="ARBA00042156"/>
    </source>
</evidence>
<evidence type="ECO:0000256" key="15">
    <source>
        <dbReference type="ARBA" id="ARBA00038000"/>
    </source>
</evidence>
<dbReference type="Pfam" id="PF17755">
    <property type="entry name" value="UvrA_DNA-bind"/>
    <property type="match status" value="1"/>
</dbReference>
<dbReference type="InterPro" id="IPR027417">
    <property type="entry name" value="P-loop_NTPase"/>
</dbReference>